<name>A0A7X1KD85_9SPHN</name>
<protein>
    <submittedName>
        <fullName evidence="8">Cytochrome b/b6 domain-containing protein</fullName>
    </submittedName>
</protein>
<dbReference type="AlphaFoldDB" id="A0A7X1KD85"/>
<dbReference type="InterPro" id="IPR051542">
    <property type="entry name" value="Hydrogenase_cytochrome"/>
</dbReference>
<keyword evidence="2" id="KW-1003">Cell membrane</keyword>
<evidence type="ECO:0000256" key="3">
    <source>
        <dbReference type="ARBA" id="ARBA00022692"/>
    </source>
</evidence>
<feature type="transmembrane region" description="Helical" evidence="6">
    <location>
        <begin position="152"/>
        <end position="173"/>
    </location>
</feature>
<organism evidence="8 9">
    <name type="scientific">Novosphingobium aerophilum</name>
    <dbReference type="NCBI Taxonomy" id="2839843"/>
    <lineage>
        <taxon>Bacteria</taxon>
        <taxon>Pseudomonadati</taxon>
        <taxon>Pseudomonadota</taxon>
        <taxon>Alphaproteobacteria</taxon>
        <taxon>Sphingomonadales</taxon>
        <taxon>Sphingomonadaceae</taxon>
        <taxon>Novosphingobium</taxon>
    </lineage>
</organism>
<keyword evidence="5 6" id="KW-0472">Membrane</keyword>
<evidence type="ECO:0000256" key="6">
    <source>
        <dbReference type="SAM" id="Phobius"/>
    </source>
</evidence>
<accession>A0A7X1KD85</accession>
<evidence type="ECO:0000259" key="7">
    <source>
        <dbReference type="Pfam" id="PF01292"/>
    </source>
</evidence>
<dbReference type="Gene3D" id="1.20.950.20">
    <property type="entry name" value="Transmembrane di-heme cytochromes, Chain C"/>
    <property type="match status" value="1"/>
</dbReference>
<dbReference type="SUPFAM" id="SSF81342">
    <property type="entry name" value="Transmembrane di-heme cytochromes"/>
    <property type="match status" value="1"/>
</dbReference>
<feature type="domain" description="Cytochrome b561 bacterial/Ni-hydrogenase" evidence="7">
    <location>
        <begin position="13"/>
        <end position="186"/>
    </location>
</feature>
<evidence type="ECO:0000313" key="8">
    <source>
        <dbReference type="EMBL" id="MBC2652897.1"/>
    </source>
</evidence>
<comment type="subcellular location">
    <subcellularLocation>
        <location evidence="1">Cell membrane</location>
        <topology evidence="1">Multi-pass membrane protein</topology>
    </subcellularLocation>
</comment>
<dbReference type="Proteomes" id="UP000520156">
    <property type="component" value="Unassembled WGS sequence"/>
</dbReference>
<feature type="transmembrane region" description="Helical" evidence="6">
    <location>
        <begin position="101"/>
        <end position="122"/>
    </location>
</feature>
<keyword evidence="3 6" id="KW-0812">Transmembrane</keyword>
<reference evidence="8 9" key="1">
    <citation type="submission" date="2020-08" db="EMBL/GenBank/DDBJ databases">
        <title>The genome sequence of Novosphingobium flavum 4Y4.</title>
        <authorList>
            <person name="Liu Y."/>
        </authorList>
    </citation>
    <scope>NUCLEOTIDE SEQUENCE [LARGE SCALE GENOMIC DNA]</scope>
    <source>
        <strain evidence="8 9">4Y4</strain>
    </source>
</reference>
<dbReference type="PANTHER" id="PTHR30485:SF2">
    <property type="entry name" value="BLL0597 PROTEIN"/>
    <property type="match status" value="1"/>
</dbReference>
<dbReference type="EMBL" id="JACLAU010000029">
    <property type="protein sequence ID" value="MBC2652897.1"/>
    <property type="molecule type" value="Genomic_DNA"/>
</dbReference>
<dbReference type="InterPro" id="IPR016174">
    <property type="entry name" value="Di-haem_cyt_TM"/>
</dbReference>
<evidence type="ECO:0000313" key="9">
    <source>
        <dbReference type="Proteomes" id="UP000520156"/>
    </source>
</evidence>
<dbReference type="Pfam" id="PF01292">
    <property type="entry name" value="Ni_hydr_CYTB"/>
    <property type="match status" value="1"/>
</dbReference>
<feature type="transmembrane region" description="Helical" evidence="6">
    <location>
        <begin position="202"/>
        <end position="221"/>
    </location>
</feature>
<dbReference type="GO" id="GO:0009055">
    <property type="term" value="F:electron transfer activity"/>
    <property type="evidence" value="ECO:0007669"/>
    <property type="project" value="InterPro"/>
</dbReference>
<evidence type="ECO:0000256" key="2">
    <source>
        <dbReference type="ARBA" id="ARBA00022475"/>
    </source>
</evidence>
<dbReference type="GO" id="GO:0005886">
    <property type="term" value="C:plasma membrane"/>
    <property type="evidence" value="ECO:0007669"/>
    <property type="project" value="UniProtKB-SubCell"/>
</dbReference>
<proteinExistence type="predicted"/>
<evidence type="ECO:0000256" key="5">
    <source>
        <dbReference type="ARBA" id="ARBA00023136"/>
    </source>
</evidence>
<feature type="transmembrane region" description="Helical" evidence="6">
    <location>
        <begin position="15"/>
        <end position="33"/>
    </location>
</feature>
<comment type="caution">
    <text evidence="8">The sequence shown here is derived from an EMBL/GenBank/DDBJ whole genome shotgun (WGS) entry which is preliminary data.</text>
</comment>
<feature type="transmembrane region" description="Helical" evidence="6">
    <location>
        <begin position="45"/>
        <end position="63"/>
    </location>
</feature>
<sequence length="242" mass="25813">MTDPAPLPAVRLWDLPVRLVHWSFVVLLVALWASAENGAIGLHKTLGLIALALLVFRLLWGLVGSSTARFAGFIKGPASVRQYLRGLRDPHHAPVVGHNPLGGWSVIALLGLLGGQVALGLVTQDTDGVESGPLNHLVSYDTAELARELHELGFNLILAFVALHLAAIAYYRVIKRDNLIAPMITGRRSYAVPVTAPTIAPWWRAALCAALAAALAGWIALGAPRSAAELKASQEPPPADYM</sequence>
<keyword evidence="9" id="KW-1185">Reference proteome</keyword>
<dbReference type="PANTHER" id="PTHR30485">
    <property type="entry name" value="NI/FE-HYDROGENASE 1 B-TYPE CYTOCHROME SUBUNIT"/>
    <property type="match status" value="1"/>
</dbReference>
<dbReference type="GO" id="GO:0022904">
    <property type="term" value="P:respiratory electron transport chain"/>
    <property type="evidence" value="ECO:0007669"/>
    <property type="project" value="InterPro"/>
</dbReference>
<evidence type="ECO:0000256" key="4">
    <source>
        <dbReference type="ARBA" id="ARBA00022989"/>
    </source>
</evidence>
<keyword evidence="4 6" id="KW-1133">Transmembrane helix</keyword>
<dbReference type="GO" id="GO:0020037">
    <property type="term" value="F:heme binding"/>
    <property type="evidence" value="ECO:0007669"/>
    <property type="project" value="TreeGrafter"/>
</dbReference>
<gene>
    <name evidence="8" type="ORF">H7F49_14460</name>
</gene>
<dbReference type="InterPro" id="IPR011577">
    <property type="entry name" value="Cyt_b561_bac/Ni-Hgenase"/>
</dbReference>
<dbReference type="RefSeq" id="WP_185684288.1">
    <property type="nucleotide sequence ID" value="NZ_JACLAU010000029.1"/>
</dbReference>
<evidence type="ECO:0000256" key="1">
    <source>
        <dbReference type="ARBA" id="ARBA00004651"/>
    </source>
</evidence>